<evidence type="ECO:0000313" key="1">
    <source>
        <dbReference type="EMBL" id="OAY24637.1"/>
    </source>
</evidence>
<accession>A0A2C9U5H8</accession>
<gene>
    <name evidence="1" type="ORF">MANES_17G031600</name>
</gene>
<name>A0A2C9U5H8_MANES</name>
<reference evidence="1" key="1">
    <citation type="submission" date="2016-02" db="EMBL/GenBank/DDBJ databases">
        <title>WGS assembly of Manihot esculenta.</title>
        <authorList>
            <person name="Bredeson J.V."/>
            <person name="Prochnik S.E."/>
            <person name="Lyons J.B."/>
            <person name="Schmutz J."/>
            <person name="Grimwood J."/>
            <person name="Vrebalov J."/>
            <person name="Bart R.S."/>
            <person name="Amuge T."/>
            <person name="Ferguson M.E."/>
            <person name="Green R."/>
            <person name="Putnam N."/>
            <person name="Stites J."/>
            <person name="Rounsley S."/>
            <person name="Rokhsar D.S."/>
        </authorList>
    </citation>
    <scope>NUCLEOTIDE SEQUENCE [LARGE SCALE GENOMIC DNA]</scope>
    <source>
        <tissue evidence="1">Leaf</tissue>
    </source>
</reference>
<proteinExistence type="predicted"/>
<organism evidence="1">
    <name type="scientific">Manihot esculenta</name>
    <name type="common">Cassava</name>
    <name type="synonym">Jatropha manihot</name>
    <dbReference type="NCBI Taxonomy" id="3983"/>
    <lineage>
        <taxon>Eukaryota</taxon>
        <taxon>Viridiplantae</taxon>
        <taxon>Streptophyta</taxon>
        <taxon>Embryophyta</taxon>
        <taxon>Tracheophyta</taxon>
        <taxon>Spermatophyta</taxon>
        <taxon>Magnoliopsida</taxon>
        <taxon>eudicotyledons</taxon>
        <taxon>Gunneridae</taxon>
        <taxon>Pentapetalae</taxon>
        <taxon>rosids</taxon>
        <taxon>fabids</taxon>
        <taxon>Malpighiales</taxon>
        <taxon>Euphorbiaceae</taxon>
        <taxon>Crotonoideae</taxon>
        <taxon>Manihoteae</taxon>
        <taxon>Manihot</taxon>
    </lineage>
</organism>
<dbReference type="EMBL" id="CM004403">
    <property type="protein sequence ID" value="OAY24637.1"/>
    <property type="molecule type" value="Genomic_DNA"/>
</dbReference>
<sequence>MQDELFMLCISKHTHCRERHWLFGLAWRINGHSRFL</sequence>
<dbReference type="AlphaFoldDB" id="A0A2C9U5H8"/>
<protein>
    <submittedName>
        <fullName evidence="1">Uncharacterized protein</fullName>
    </submittedName>
</protein>